<evidence type="ECO:0000313" key="2">
    <source>
        <dbReference type="EMBL" id="AAS95731.1"/>
    </source>
</evidence>
<feature type="region of interest" description="Disordered" evidence="1">
    <location>
        <begin position="1"/>
        <end position="30"/>
    </location>
</feature>
<protein>
    <submittedName>
        <fullName evidence="2">Uncharacterized protein</fullName>
    </submittedName>
</protein>
<dbReference type="KEGG" id="dvu:DVU_1253"/>
<dbReference type="PaxDb" id="882-DVU_1253"/>
<dbReference type="AlphaFoldDB" id="Q72CN0"/>
<sequence>MTVVRPETYLGMPDAASTRPHPATDSLRSRHPAVITAHDLPK</sequence>
<dbReference type="HOGENOM" id="CLU_3250577_0_0_7"/>
<keyword evidence="3" id="KW-1185">Reference proteome</keyword>
<dbReference type="Proteomes" id="UP000002194">
    <property type="component" value="Chromosome"/>
</dbReference>
<organism evidence="2 3">
    <name type="scientific">Nitratidesulfovibrio vulgaris (strain ATCC 29579 / DSM 644 / CCUG 34227 / NCIMB 8303 / VKM B-1760 / Hildenborough)</name>
    <name type="common">Desulfovibrio vulgaris</name>
    <dbReference type="NCBI Taxonomy" id="882"/>
    <lineage>
        <taxon>Bacteria</taxon>
        <taxon>Pseudomonadati</taxon>
        <taxon>Thermodesulfobacteriota</taxon>
        <taxon>Desulfovibrionia</taxon>
        <taxon>Desulfovibrionales</taxon>
        <taxon>Desulfovibrionaceae</taxon>
        <taxon>Nitratidesulfovibrio</taxon>
    </lineage>
</organism>
<evidence type="ECO:0000256" key="1">
    <source>
        <dbReference type="SAM" id="MobiDB-lite"/>
    </source>
</evidence>
<dbReference type="EnsemblBacteria" id="AAS95731">
    <property type="protein sequence ID" value="AAS95731"/>
    <property type="gene ID" value="DVU_1253"/>
</dbReference>
<dbReference type="EMBL" id="AE017285">
    <property type="protein sequence ID" value="AAS95731.1"/>
    <property type="molecule type" value="Genomic_DNA"/>
</dbReference>
<proteinExistence type="predicted"/>
<evidence type="ECO:0000313" key="3">
    <source>
        <dbReference type="Proteomes" id="UP000002194"/>
    </source>
</evidence>
<name>Q72CN0_NITV2</name>
<accession>Q72CN0</accession>
<gene>
    <name evidence="2" type="ordered locus">DVU_1253</name>
</gene>
<reference evidence="2 3" key="1">
    <citation type="journal article" date="2004" name="Nat. Biotechnol.">
        <title>The genome sequence of the anaerobic, sulfate-reducing bacterium Desulfovibrio vulgaris Hildenborough.</title>
        <authorList>
            <person name="Heidelberg J.F."/>
            <person name="Seshadri R."/>
            <person name="Haveman S.A."/>
            <person name="Hemme C.L."/>
            <person name="Paulsen I.T."/>
            <person name="Kolonay J.F."/>
            <person name="Eisen J.A."/>
            <person name="Ward N."/>
            <person name="Methe B."/>
            <person name="Brinkac L.M."/>
            <person name="Daugherty S.C."/>
            <person name="Deboy R.T."/>
            <person name="Dodson R.J."/>
            <person name="Durkin A.S."/>
            <person name="Madupu R."/>
            <person name="Nelson W.C."/>
            <person name="Sullivan S.A."/>
            <person name="Fouts D."/>
            <person name="Haft D.H."/>
            <person name="Selengut J."/>
            <person name="Peterson J.D."/>
            <person name="Davidsen T.M."/>
            <person name="Zafar N."/>
            <person name="Zhou L."/>
            <person name="Radune D."/>
            <person name="Dimitrov G."/>
            <person name="Hance M."/>
            <person name="Tran K."/>
            <person name="Khouri H."/>
            <person name="Gill J."/>
            <person name="Utterback T.R."/>
            <person name="Feldblyum T.V."/>
            <person name="Wall J.D."/>
            <person name="Voordouw G."/>
            <person name="Fraser C.M."/>
        </authorList>
    </citation>
    <scope>NUCLEOTIDE SEQUENCE [LARGE SCALE GENOMIC DNA]</scope>
    <source>
        <strain evidence="3">ATCC 29579 / DSM 644 / NCIMB 8303 / VKM B-1760 / Hildenborough</strain>
    </source>
</reference>